<evidence type="ECO:0000256" key="2">
    <source>
        <dbReference type="ARBA" id="ARBA00022676"/>
    </source>
</evidence>
<comment type="similarity">
    <text evidence="1">Belongs to the glycosyltransferase 2 family.</text>
</comment>
<reference evidence="5 6" key="1">
    <citation type="submission" date="2024-09" db="EMBL/GenBank/DDBJ databases">
        <authorList>
            <person name="Sun Q."/>
            <person name="Mori K."/>
        </authorList>
    </citation>
    <scope>NUCLEOTIDE SEQUENCE [LARGE SCALE GENOMIC DNA]</scope>
    <source>
        <strain evidence="5 6">CECT 8460</strain>
    </source>
</reference>
<evidence type="ECO:0000256" key="3">
    <source>
        <dbReference type="ARBA" id="ARBA00022679"/>
    </source>
</evidence>
<keyword evidence="3" id="KW-0808">Transferase</keyword>
<dbReference type="PANTHER" id="PTHR43630:SF1">
    <property type="entry name" value="POLY-BETA-1,6-N-ACETYL-D-GLUCOSAMINE SYNTHASE"/>
    <property type="match status" value="1"/>
</dbReference>
<comment type="caution">
    <text evidence="5">The sequence shown here is derived from an EMBL/GenBank/DDBJ whole genome shotgun (WGS) entry which is preliminary data.</text>
</comment>
<dbReference type="Proteomes" id="UP001589576">
    <property type="component" value="Unassembled WGS sequence"/>
</dbReference>
<protein>
    <submittedName>
        <fullName evidence="5">Glycosyltransferase family 2 protein</fullName>
    </submittedName>
</protein>
<sequence length="268" mass="30896">MISILIRNKNEGVALERALQSIKKQNFTVPYEIVLIDDNSSDNSVSIAQKHGCQVVQLDKKFTYGYAINFGVKQCQYDIIVLLSSHNILLSNDFPEKLISYFEDKNVAAVRCTPVANSKQVEQSLKSSLSITKENYDHKKDWQNLIIANCSAIRKSVAIDLLFNEAIRSNEEKLWSLDVIEKGFTIISNVPCYYLYNKKNNYKAEVRDVISKYQIDGIKPISLSYYFLNLIKSFPWAFKIAFTNWFTNIKMRTSILKATFKYSKGQYK</sequence>
<dbReference type="Pfam" id="PF00535">
    <property type="entry name" value="Glycos_transf_2"/>
    <property type="match status" value="1"/>
</dbReference>
<dbReference type="InterPro" id="IPR001173">
    <property type="entry name" value="Glyco_trans_2-like"/>
</dbReference>
<gene>
    <name evidence="5" type="ORF">ACFFUU_01185</name>
</gene>
<evidence type="ECO:0000313" key="6">
    <source>
        <dbReference type="Proteomes" id="UP001589576"/>
    </source>
</evidence>
<accession>A0ABV5GAS4</accession>
<evidence type="ECO:0000256" key="1">
    <source>
        <dbReference type="ARBA" id="ARBA00006739"/>
    </source>
</evidence>
<dbReference type="SUPFAM" id="SSF53448">
    <property type="entry name" value="Nucleotide-diphospho-sugar transferases"/>
    <property type="match status" value="1"/>
</dbReference>
<feature type="domain" description="Glycosyltransferase 2-like" evidence="4">
    <location>
        <begin position="3"/>
        <end position="160"/>
    </location>
</feature>
<dbReference type="PANTHER" id="PTHR43630">
    <property type="entry name" value="POLY-BETA-1,6-N-ACETYL-D-GLUCOSAMINE SYNTHASE"/>
    <property type="match status" value="1"/>
</dbReference>
<evidence type="ECO:0000313" key="5">
    <source>
        <dbReference type="EMBL" id="MFB9088209.1"/>
    </source>
</evidence>
<organism evidence="5 6">
    <name type="scientific">Flavobacterium paronense</name>
    <dbReference type="NCBI Taxonomy" id="1392775"/>
    <lineage>
        <taxon>Bacteria</taxon>
        <taxon>Pseudomonadati</taxon>
        <taxon>Bacteroidota</taxon>
        <taxon>Flavobacteriia</taxon>
        <taxon>Flavobacteriales</taxon>
        <taxon>Flavobacteriaceae</taxon>
        <taxon>Flavobacterium</taxon>
    </lineage>
</organism>
<dbReference type="EMBL" id="JBHMFB010000003">
    <property type="protein sequence ID" value="MFB9088209.1"/>
    <property type="molecule type" value="Genomic_DNA"/>
</dbReference>
<dbReference type="Gene3D" id="3.90.550.10">
    <property type="entry name" value="Spore Coat Polysaccharide Biosynthesis Protein SpsA, Chain A"/>
    <property type="match status" value="1"/>
</dbReference>
<dbReference type="RefSeq" id="WP_290284818.1">
    <property type="nucleotide sequence ID" value="NZ_JAUFQN010000019.1"/>
</dbReference>
<name>A0ABV5GAS4_9FLAO</name>
<dbReference type="InterPro" id="IPR029044">
    <property type="entry name" value="Nucleotide-diphossugar_trans"/>
</dbReference>
<proteinExistence type="inferred from homology"/>
<keyword evidence="6" id="KW-1185">Reference proteome</keyword>
<dbReference type="CDD" id="cd00761">
    <property type="entry name" value="Glyco_tranf_GTA_type"/>
    <property type="match status" value="1"/>
</dbReference>
<keyword evidence="2" id="KW-0328">Glycosyltransferase</keyword>
<evidence type="ECO:0000259" key="4">
    <source>
        <dbReference type="Pfam" id="PF00535"/>
    </source>
</evidence>